<dbReference type="OrthoDB" id="3461141at2"/>
<dbReference type="AlphaFoldDB" id="A0A3N1H202"/>
<reference evidence="6 7" key="1">
    <citation type="submission" date="2018-11" db="EMBL/GenBank/DDBJ databases">
        <title>Sequencing the genomes of 1000 actinobacteria strains.</title>
        <authorList>
            <person name="Klenk H.-P."/>
        </authorList>
    </citation>
    <scope>NUCLEOTIDE SEQUENCE [LARGE SCALE GENOMIC DNA]</scope>
    <source>
        <strain evidence="6 7">DSM 44231</strain>
    </source>
</reference>
<proteinExistence type="inferred from homology"/>
<dbReference type="PANTHER" id="PTHR30346">
    <property type="entry name" value="TRANSCRIPTIONAL DUAL REGULATOR HCAR-RELATED"/>
    <property type="match status" value="1"/>
</dbReference>
<dbReference type="Proteomes" id="UP000268727">
    <property type="component" value="Unassembled WGS sequence"/>
</dbReference>
<dbReference type="InterPro" id="IPR005119">
    <property type="entry name" value="LysR_subst-bd"/>
</dbReference>
<evidence type="ECO:0000313" key="7">
    <source>
        <dbReference type="Proteomes" id="UP000268727"/>
    </source>
</evidence>
<keyword evidence="2" id="KW-0805">Transcription regulation</keyword>
<keyword evidence="7" id="KW-1185">Reference proteome</keyword>
<evidence type="ECO:0000256" key="3">
    <source>
        <dbReference type="ARBA" id="ARBA00023125"/>
    </source>
</evidence>
<evidence type="ECO:0000259" key="5">
    <source>
        <dbReference type="Pfam" id="PF03466"/>
    </source>
</evidence>
<gene>
    <name evidence="6" type="ORF">EDD40_1831</name>
</gene>
<dbReference type="Gene3D" id="3.40.190.10">
    <property type="entry name" value="Periplasmic binding protein-like II"/>
    <property type="match status" value="2"/>
</dbReference>
<evidence type="ECO:0000256" key="4">
    <source>
        <dbReference type="ARBA" id="ARBA00023163"/>
    </source>
</evidence>
<accession>A0A3N1H202</accession>
<comment type="caution">
    <text evidence="6">The sequence shown here is derived from an EMBL/GenBank/DDBJ whole genome shotgun (WGS) entry which is preliminary data.</text>
</comment>
<feature type="domain" description="LysR substrate-binding" evidence="5">
    <location>
        <begin position="29"/>
        <end position="194"/>
    </location>
</feature>
<evidence type="ECO:0000256" key="1">
    <source>
        <dbReference type="ARBA" id="ARBA00009437"/>
    </source>
</evidence>
<keyword evidence="3" id="KW-0238">DNA-binding</keyword>
<organism evidence="6 7">
    <name type="scientific">Saccharothrix texasensis</name>
    <dbReference type="NCBI Taxonomy" id="103734"/>
    <lineage>
        <taxon>Bacteria</taxon>
        <taxon>Bacillati</taxon>
        <taxon>Actinomycetota</taxon>
        <taxon>Actinomycetes</taxon>
        <taxon>Pseudonocardiales</taxon>
        <taxon>Pseudonocardiaceae</taxon>
        <taxon>Saccharothrix</taxon>
    </lineage>
</organism>
<dbReference type="Pfam" id="PF03466">
    <property type="entry name" value="LysR_substrate"/>
    <property type="match status" value="1"/>
</dbReference>
<keyword evidence="4" id="KW-0804">Transcription</keyword>
<name>A0A3N1H202_9PSEU</name>
<dbReference type="PANTHER" id="PTHR30346:SF0">
    <property type="entry name" value="HCA OPERON TRANSCRIPTIONAL ACTIVATOR HCAR"/>
    <property type="match status" value="1"/>
</dbReference>
<dbReference type="GO" id="GO:0032993">
    <property type="term" value="C:protein-DNA complex"/>
    <property type="evidence" value="ECO:0007669"/>
    <property type="project" value="TreeGrafter"/>
</dbReference>
<dbReference type="SUPFAM" id="SSF53850">
    <property type="entry name" value="Periplasmic binding protein-like II"/>
    <property type="match status" value="1"/>
</dbReference>
<dbReference type="GO" id="GO:0003677">
    <property type="term" value="F:DNA binding"/>
    <property type="evidence" value="ECO:0007669"/>
    <property type="project" value="UniProtKB-KW"/>
</dbReference>
<evidence type="ECO:0000256" key="2">
    <source>
        <dbReference type="ARBA" id="ARBA00023015"/>
    </source>
</evidence>
<dbReference type="EMBL" id="RJKM01000001">
    <property type="protein sequence ID" value="ROP36557.1"/>
    <property type="molecule type" value="Genomic_DNA"/>
</dbReference>
<dbReference type="GO" id="GO:0003700">
    <property type="term" value="F:DNA-binding transcription factor activity"/>
    <property type="evidence" value="ECO:0007669"/>
    <property type="project" value="TreeGrafter"/>
</dbReference>
<protein>
    <submittedName>
        <fullName evidence="6">LysR substrate binding domain-containing protein</fullName>
    </submittedName>
</protein>
<comment type="similarity">
    <text evidence="1">Belongs to the LysR transcriptional regulatory family.</text>
</comment>
<evidence type="ECO:0000313" key="6">
    <source>
        <dbReference type="EMBL" id="ROP36557.1"/>
    </source>
</evidence>
<sequence length="201" mass="21868">MVPDLRFGYHGSLELPHAAVRADGYDPGRVEFVEYDVGDPFTPLRRGRVDVMVSKFDHREPDLVYSEPIGLDPRAVVVALDHPLAGRESVSVEEVAAFPCFDRPGFMPAEVWDQLVPPVTPGGRPITRGHPFTAVPALMRTVASGAAVHLTVQSIAHVAPPTVTLVPVRDLRPAVINLVWLPTAPQRVRRLVRAAEGLVAS</sequence>